<name>A0A915PPJ3_9BILA</name>
<accession>A0A915PPJ3</accession>
<dbReference type="AlphaFoldDB" id="A0A915PPJ3"/>
<dbReference type="Proteomes" id="UP000887581">
    <property type="component" value="Unplaced"/>
</dbReference>
<proteinExistence type="predicted"/>
<dbReference type="WBParaSite" id="sdigi.contig177.g5710.t1">
    <property type="protein sequence ID" value="sdigi.contig177.g5710.t1"/>
    <property type="gene ID" value="sdigi.contig177.g5710"/>
</dbReference>
<organism evidence="1 2">
    <name type="scientific">Setaria digitata</name>
    <dbReference type="NCBI Taxonomy" id="48799"/>
    <lineage>
        <taxon>Eukaryota</taxon>
        <taxon>Metazoa</taxon>
        <taxon>Ecdysozoa</taxon>
        <taxon>Nematoda</taxon>
        <taxon>Chromadorea</taxon>
        <taxon>Rhabditida</taxon>
        <taxon>Spirurina</taxon>
        <taxon>Spiruromorpha</taxon>
        <taxon>Filarioidea</taxon>
        <taxon>Setariidae</taxon>
        <taxon>Setaria</taxon>
    </lineage>
</organism>
<reference evidence="2" key="1">
    <citation type="submission" date="2022-11" db="UniProtKB">
        <authorList>
            <consortium name="WormBaseParasite"/>
        </authorList>
    </citation>
    <scope>IDENTIFICATION</scope>
</reference>
<protein>
    <submittedName>
        <fullName evidence="2">Uncharacterized protein</fullName>
    </submittedName>
</protein>
<keyword evidence="1" id="KW-1185">Reference proteome</keyword>
<evidence type="ECO:0000313" key="2">
    <source>
        <dbReference type="WBParaSite" id="sdigi.contig177.g5710.t1"/>
    </source>
</evidence>
<evidence type="ECO:0000313" key="1">
    <source>
        <dbReference type="Proteomes" id="UP000887581"/>
    </source>
</evidence>
<sequence>MKSIYIYISLLQLRKRPEEHTEAQRAEVTSLKEQCEAGSDLNAGRMTCTLKLRNAAPREAPNRNCDTS</sequence>